<comment type="caution">
    <text evidence="1">The sequence shown here is derived from an EMBL/GenBank/DDBJ whole genome shotgun (WGS) entry which is preliminary data.</text>
</comment>
<proteinExistence type="predicted"/>
<dbReference type="Gene3D" id="3.60.15.10">
    <property type="entry name" value="Ribonuclease Z/Hydroxyacylglutathione hydrolase-like"/>
    <property type="match status" value="1"/>
</dbReference>
<reference evidence="1" key="1">
    <citation type="journal article" date="2014" name="Front. Microbiol.">
        <title>High frequency of phylogenetically diverse reductive dehalogenase-homologous genes in deep subseafloor sedimentary metagenomes.</title>
        <authorList>
            <person name="Kawai M."/>
            <person name="Futagami T."/>
            <person name="Toyoda A."/>
            <person name="Takaki Y."/>
            <person name="Nishi S."/>
            <person name="Hori S."/>
            <person name="Arai W."/>
            <person name="Tsubouchi T."/>
            <person name="Morono Y."/>
            <person name="Uchiyama I."/>
            <person name="Ito T."/>
            <person name="Fujiyama A."/>
            <person name="Inagaki F."/>
            <person name="Takami H."/>
        </authorList>
    </citation>
    <scope>NUCLEOTIDE SEQUENCE</scope>
    <source>
        <strain evidence="1">Expedition CK06-06</strain>
    </source>
</reference>
<sequence>ITIFFSVFLVICLISFADSQEFENDIIKTSKGDLKLTFIGHGTLMFSFDGKVIHIDPISRYADYKQLPKADLILITHEHGDHLDPAVIELLCKEDTDIVLTEKCLAKFKGGILFGERACSNGAQDM</sequence>
<evidence type="ECO:0000313" key="1">
    <source>
        <dbReference type="EMBL" id="GAH04704.1"/>
    </source>
</evidence>
<protein>
    <recommendedName>
        <fullName evidence="2">Metallo-beta-lactamase domain-containing protein</fullName>
    </recommendedName>
</protein>
<dbReference type="PANTHER" id="PTHR43546">
    <property type="entry name" value="UPF0173 METAL-DEPENDENT HYDROLASE MJ1163-RELATED"/>
    <property type="match status" value="1"/>
</dbReference>
<dbReference type="Pfam" id="PF13483">
    <property type="entry name" value="Lactamase_B_3"/>
    <property type="match status" value="1"/>
</dbReference>
<accession>X1DI47</accession>
<dbReference type="AlphaFoldDB" id="X1DI47"/>
<dbReference type="InterPro" id="IPR050114">
    <property type="entry name" value="UPF0173_UPF0282_UlaG_hydrolase"/>
</dbReference>
<organism evidence="1">
    <name type="scientific">marine sediment metagenome</name>
    <dbReference type="NCBI Taxonomy" id="412755"/>
    <lineage>
        <taxon>unclassified sequences</taxon>
        <taxon>metagenomes</taxon>
        <taxon>ecological metagenomes</taxon>
    </lineage>
</organism>
<gene>
    <name evidence="1" type="ORF">S01H4_42289</name>
</gene>
<feature type="non-terminal residue" evidence="1">
    <location>
        <position position="1"/>
    </location>
</feature>
<dbReference type="EMBL" id="BART01023209">
    <property type="protein sequence ID" value="GAH04704.1"/>
    <property type="molecule type" value="Genomic_DNA"/>
</dbReference>
<name>X1DI47_9ZZZZ</name>
<dbReference type="SUPFAM" id="SSF56281">
    <property type="entry name" value="Metallo-hydrolase/oxidoreductase"/>
    <property type="match status" value="1"/>
</dbReference>
<dbReference type="PANTHER" id="PTHR43546:SF3">
    <property type="entry name" value="UPF0173 METAL-DEPENDENT HYDROLASE MJ1163"/>
    <property type="match status" value="1"/>
</dbReference>
<evidence type="ECO:0008006" key="2">
    <source>
        <dbReference type="Google" id="ProtNLM"/>
    </source>
</evidence>
<dbReference type="InterPro" id="IPR036866">
    <property type="entry name" value="RibonucZ/Hydroxyglut_hydro"/>
</dbReference>